<evidence type="ECO:0000256" key="6">
    <source>
        <dbReference type="RuleBase" id="RU364112"/>
    </source>
</evidence>
<keyword evidence="6" id="KW-0812">Transmembrane</keyword>
<comment type="caution">
    <text evidence="8">The sequence shown here is derived from an EMBL/GenBank/DDBJ whole genome shotgun (WGS) entry which is preliminary data.</text>
</comment>
<dbReference type="GO" id="GO:0005886">
    <property type="term" value="C:plasma membrane"/>
    <property type="evidence" value="ECO:0007669"/>
    <property type="project" value="TreeGrafter"/>
</dbReference>
<keyword evidence="4 6" id="KW-0732">Signal</keyword>
<evidence type="ECO:0000256" key="3">
    <source>
        <dbReference type="ARBA" id="ARBA00022723"/>
    </source>
</evidence>
<evidence type="ECO:0000256" key="2">
    <source>
        <dbReference type="ARBA" id="ARBA00022617"/>
    </source>
</evidence>
<dbReference type="InterPro" id="IPR005616">
    <property type="entry name" value="CcmH/CycL/Ccl2/NrfF_N"/>
</dbReference>
<dbReference type="Pfam" id="PF03918">
    <property type="entry name" value="CcmH"/>
    <property type="match status" value="1"/>
</dbReference>
<evidence type="ECO:0000313" key="9">
    <source>
        <dbReference type="Proteomes" id="UP000236642"/>
    </source>
</evidence>
<dbReference type="PANTHER" id="PTHR47870:SF4">
    <property type="entry name" value="CYTOCHROME C-TYPE BIOGENESIS PROTEIN CYCH"/>
    <property type="match status" value="1"/>
</dbReference>
<dbReference type="EMBL" id="BEHY01000137">
    <property type="protein sequence ID" value="GBD10255.1"/>
    <property type="molecule type" value="Genomic_DNA"/>
</dbReference>
<comment type="function">
    <text evidence="6">Possible subunit of a heme lyase.</text>
</comment>
<evidence type="ECO:0000313" key="8">
    <source>
        <dbReference type="EMBL" id="GBD10255.1"/>
    </source>
</evidence>
<dbReference type="Proteomes" id="UP000236642">
    <property type="component" value="Unassembled WGS sequence"/>
</dbReference>
<evidence type="ECO:0000256" key="4">
    <source>
        <dbReference type="ARBA" id="ARBA00022729"/>
    </source>
</evidence>
<keyword evidence="5 6" id="KW-0408">Iron</keyword>
<dbReference type="Gene3D" id="1.10.8.640">
    <property type="entry name" value="Cytochrome C biogenesis protein"/>
    <property type="match status" value="1"/>
</dbReference>
<feature type="domain" description="CcmH/CycL/Ccl2/NrfF N-terminal" evidence="7">
    <location>
        <begin position="17"/>
        <end position="154"/>
    </location>
</feature>
<dbReference type="InterPro" id="IPR051263">
    <property type="entry name" value="C-type_cytochrome_biogenesis"/>
</dbReference>
<gene>
    <name evidence="8" type="primary">ccmH</name>
    <name evidence="8" type="ORF">HRbin22_02522</name>
</gene>
<dbReference type="InterPro" id="IPR038297">
    <property type="entry name" value="CcmH/CycL/NrfF/Ccl2_sf"/>
</dbReference>
<dbReference type="AlphaFoldDB" id="A0A2H5Y9W7"/>
<organism evidence="8 9">
    <name type="scientific">Candidatus Thermoflexus japonica</name>
    <dbReference type="NCBI Taxonomy" id="2035417"/>
    <lineage>
        <taxon>Bacteria</taxon>
        <taxon>Bacillati</taxon>
        <taxon>Chloroflexota</taxon>
        <taxon>Thermoflexia</taxon>
        <taxon>Thermoflexales</taxon>
        <taxon>Thermoflexaceae</taxon>
        <taxon>Thermoflexus</taxon>
    </lineage>
</organism>
<proteinExistence type="inferred from homology"/>
<feature type="transmembrane region" description="Helical" evidence="6">
    <location>
        <begin position="108"/>
        <end position="130"/>
    </location>
</feature>
<feature type="chain" id="PRO_5013987922" description="Cytochrome c-type biogenesis protein" evidence="6">
    <location>
        <begin position="32"/>
        <end position="165"/>
    </location>
</feature>
<keyword evidence="6" id="KW-1133">Transmembrane helix</keyword>
<protein>
    <recommendedName>
        <fullName evidence="6">Cytochrome c-type biogenesis protein</fullName>
    </recommendedName>
</protein>
<sequence length="165" mass="18362">MRGSRLLAFTLRPVLLVWALAVLAVTRPAGAQTPTPPVSDDEVNRVAKNLYCPVCENVPLDACDTPACVQWKEEIRTLLAEGRSESEIVEFFVTRYGMRVLAAPPPQGIGLGVWLIPALGLPAAGLWLALRLARWRRPAPTPEPPPEPSLDENARMLDRWIREHW</sequence>
<dbReference type="PANTHER" id="PTHR47870">
    <property type="entry name" value="CYTOCHROME C-TYPE BIOGENESIS PROTEIN CCMH"/>
    <property type="match status" value="1"/>
</dbReference>
<evidence type="ECO:0000256" key="1">
    <source>
        <dbReference type="ARBA" id="ARBA00010342"/>
    </source>
</evidence>
<evidence type="ECO:0000256" key="5">
    <source>
        <dbReference type="ARBA" id="ARBA00023004"/>
    </source>
</evidence>
<keyword evidence="2 6" id="KW-0349">Heme</keyword>
<dbReference type="CDD" id="cd16378">
    <property type="entry name" value="CcmH_N"/>
    <property type="match status" value="1"/>
</dbReference>
<keyword evidence="6" id="KW-0472">Membrane</keyword>
<keyword evidence="3 6" id="KW-0479">Metal-binding</keyword>
<evidence type="ECO:0000259" key="7">
    <source>
        <dbReference type="Pfam" id="PF03918"/>
    </source>
</evidence>
<comment type="similarity">
    <text evidence="1 6">Belongs to the CcmH/CycL/Ccl2/NrfF family.</text>
</comment>
<name>A0A2H5Y9W7_9CHLR</name>
<dbReference type="GO" id="GO:0046872">
    <property type="term" value="F:metal ion binding"/>
    <property type="evidence" value="ECO:0007669"/>
    <property type="project" value="UniProtKB-KW"/>
</dbReference>
<feature type="signal peptide" evidence="6">
    <location>
        <begin position="1"/>
        <end position="31"/>
    </location>
</feature>
<accession>A0A2H5Y9W7</accession>
<reference evidence="9" key="1">
    <citation type="submission" date="2017-09" db="EMBL/GenBank/DDBJ databases">
        <title>Metaegenomics of thermophilic ammonia-oxidizing enrichment culture.</title>
        <authorList>
            <person name="Kato S."/>
            <person name="Suzuki K."/>
        </authorList>
    </citation>
    <scope>NUCLEOTIDE SEQUENCE [LARGE SCALE GENOMIC DNA]</scope>
</reference>